<feature type="domain" description="PAS" evidence="5">
    <location>
        <begin position="134"/>
        <end position="204"/>
    </location>
</feature>
<dbReference type="EMBL" id="UGOW01000001">
    <property type="protein sequence ID" value="STY16903.1"/>
    <property type="molecule type" value="Genomic_DNA"/>
</dbReference>
<dbReference type="GO" id="GO:0016301">
    <property type="term" value="F:kinase activity"/>
    <property type="evidence" value="ECO:0007669"/>
    <property type="project" value="UniProtKB-KW"/>
</dbReference>
<evidence type="ECO:0000256" key="1">
    <source>
        <dbReference type="ARBA" id="ARBA00022679"/>
    </source>
</evidence>
<keyword evidence="9" id="KW-0378">Hydrolase</keyword>
<dbReference type="Pfam" id="PF13185">
    <property type="entry name" value="GAF_2"/>
    <property type="match status" value="1"/>
</dbReference>
<dbReference type="Gene3D" id="3.40.50.2300">
    <property type="match status" value="1"/>
</dbReference>
<dbReference type="SMART" id="SM00267">
    <property type="entry name" value="GGDEF"/>
    <property type="match status" value="1"/>
</dbReference>
<dbReference type="SUPFAM" id="SSF55781">
    <property type="entry name" value="GAF domain-like"/>
    <property type="match status" value="1"/>
</dbReference>
<organism evidence="9 11">
    <name type="scientific">Legionella quateirensis</name>
    <dbReference type="NCBI Taxonomy" id="45072"/>
    <lineage>
        <taxon>Bacteria</taxon>
        <taxon>Pseudomonadati</taxon>
        <taxon>Pseudomonadota</taxon>
        <taxon>Gammaproteobacteria</taxon>
        <taxon>Legionellales</taxon>
        <taxon>Legionellaceae</taxon>
        <taxon>Legionella</taxon>
    </lineage>
</organism>
<evidence type="ECO:0000259" key="7">
    <source>
        <dbReference type="PROSITE" id="PS50887"/>
    </source>
</evidence>
<keyword evidence="2" id="KW-0418">Kinase</keyword>
<dbReference type="Gene3D" id="3.30.450.40">
    <property type="match status" value="1"/>
</dbReference>
<dbReference type="SUPFAM" id="SSF55785">
    <property type="entry name" value="PYP-like sensor domain (PAS domain)"/>
    <property type="match status" value="1"/>
</dbReference>
<dbReference type="NCBIfam" id="TIGR00229">
    <property type="entry name" value="sensory_box"/>
    <property type="match status" value="1"/>
</dbReference>
<dbReference type="InterPro" id="IPR001633">
    <property type="entry name" value="EAL_dom"/>
</dbReference>
<dbReference type="InterPro" id="IPR013767">
    <property type="entry name" value="PAS_fold"/>
</dbReference>
<dbReference type="SMART" id="SM00065">
    <property type="entry name" value="GAF"/>
    <property type="match status" value="1"/>
</dbReference>
<sequence length="851" mass="96538">MMMNTHIQVLVVEDNPAFIRLIEELLKEFKPSQFELIPSDSIASATSILKEQNVDVILLDLGLPDCSGIDTYRKINNFAFNIPIIILSGLQDENVALATIAEGAQDYFIKGTFDGNLLARAILYALERKHNELMISDYTSIIENTNESIISINNDGLIRNLNHAAQQLFQYSEQEAIGQSVYILVPEEHKYLMQQMLHHTQSGGFVTEHEFILINKNGVHICCFINASPIKDKMDAIIGTAIMALDFTIRKQIDLRSAIQLRVATILAEMNNLQNVAHNILKTICELLDFQVGEIWALDIKNDELIHAASWCTHNMPSEFTKVSHELSFLRGEGIPGYVWETKRTYWLNDLSKSDKVARRILLEHNGLTSALGIPILFGEDVLGVLLFFGHHLTQPDVPMMILFEIIGKQIGTFLKRKRMEDELVHLARYDILTGLVNKATMDSALNHAIDEAKINRKLVAFLYIDLDYFKSINDILGHPKGDQVLQEVAHRLQSVVRETDLISRFGGDEFVIMIPQIQSKAQISHIAQKILDIIALPYVIDQKEFYLSASIGISLYPDNGKDAATLYVAADLALYTVKQSTRNGYQYASKILGKKAQQKMMLENQLHTALKNNEFILYYQPIVTIQSNKIESVEALVRWKKPNGRILLPTEFISLLERSDLILSIGEWVLRTACEQIKLWEHAGIHYVSVNVSIHQLNNNFIKMVINILNETGINPRNLIIEITESMLMQEKLMFRIINSLGDLGVLTSIDDFGTGYSAFSYLQTFNFDTLKIDKSFIDKINKDKTSNSIVKAIVAMTKILNLKTIAEGVETREQLEFLKEIGCDMYQGFYFSKPLPPEQLNKLLKKNNK</sequence>
<dbReference type="SUPFAM" id="SSF55073">
    <property type="entry name" value="Nucleotide cyclase"/>
    <property type="match status" value="1"/>
</dbReference>
<protein>
    <submittedName>
        <fullName evidence="9">Inner membrane protein PLUS sensory box protein LssE</fullName>
        <ecNumber evidence="9">3.1.4.52</ecNumber>
    </submittedName>
    <submittedName>
        <fullName evidence="8">Inner membrane protein/sensory box protein LssE</fullName>
    </submittedName>
</protein>
<accession>A0A378KQP5</accession>
<dbReference type="SMART" id="SM00091">
    <property type="entry name" value="PAS"/>
    <property type="match status" value="1"/>
</dbReference>
<evidence type="ECO:0000259" key="6">
    <source>
        <dbReference type="PROSITE" id="PS50883"/>
    </source>
</evidence>
<dbReference type="GO" id="GO:0006355">
    <property type="term" value="P:regulation of DNA-templated transcription"/>
    <property type="evidence" value="ECO:0007669"/>
    <property type="project" value="InterPro"/>
</dbReference>
<dbReference type="Gene3D" id="3.30.450.20">
    <property type="entry name" value="PAS domain"/>
    <property type="match status" value="1"/>
</dbReference>
<evidence type="ECO:0000313" key="10">
    <source>
        <dbReference type="Proteomes" id="UP000054639"/>
    </source>
</evidence>
<dbReference type="SMART" id="SM00052">
    <property type="entry name" value="EAL"/>
    <property type="match status" value="1"/>
</dbReference>
<dbReference type="InterPro" id="IPR035919">
    <property type="entry name" value="EAL_sf"/>
</dbReference>
<dbReference type="Pfam" id="PF00989">
    <property type="entry name" value="PAS"/>
    <property type="match status" value="1"/>
</dbReference>
<reference evidence="9 11" key="2">
    <citation type="submission" date="2018-06" db="EMBL/GenBank/DDBJ databases">
        <authorList>
            <consortium name="Pathogen Informatics"/>
            <person name="Doyle S."/>
        </authorList>
    </citation>
    <scope>NUCLEOTIDE SEQUENCE [LARGE SCALE GENOMIC DNA]</scope>
    <source>
        <strain evidence="9 11">NCTC12376</strain>
    </source>
</reference>
<dbReference type="InterPro" id="IPR001789">
    <property type="entry name" value="Sig_transdc_resp-reg_receiver"/>
</dbReference>
<feature type="domain" description="GGDEF" evidence="7">
    <location>
        <begin position="458"/>
        <end position="591"/>
    </location>
</feature>
<dbReference type="OrthoDB" id="9804951at2"/>
<proteinExistence type="predicted"/>
<dbReference type="CDD" id="cd00156">
    <property type="entry name" value="REC"/>
    <property type="match status" value="1"/>
</dbReference>
<evidence type="ECO:0000259" key="4">
    <source>
        <dbReference type="PROSITE" id="PS50110"/>
    </source>
</evidence>
<feature type="domain" description="Response regulatory" evidence="4">
    <location>
        <begin position="8"/>
        <end position="125"/>
    </location>
</feature>
<evidence type="ECO:0000313" key="9">
    <source>
        <dbReference type="EMBL" id="STY16903.1"/>
    </source>
</evidence>
<dbReference type="SUPFAM" id="SSF141868">
    <property type="entry name" value="EAL domain-like"/>
    <property type="match status" value="1"/>
</dbReference>
<dbReference type="Gene3D" id="3.20.20.450">
    <property type="entry name" value="EAL domain"/>
    <property type="match status" value="1"/>
</dbReference>
<dbReference type="PANTHER" id="PTHR44757:SF2">
    <property type="entry name" value="BIOFILM ARCHITECTURE MAINTENANCE PROTEIN MBAA"/>
    <property type="match status" value="1"/>
</dbReference>
<reference evidence="8 10" key="1">
    <citation type="submission" date="2015-11" db="EMBL/GenBank/DDBJ databases">
        <title>Genomic analysis of 38 Legionella species identifies large and diverse effector repertoires.</title>
        <authorList>
            <person name="Burstein D."/>
            <person name="Amaro F."/>
            <person name="Zusman T."/>
            <person name="Lifshitz Z."/>
            <person name="Cohen O."/>
            <person name="Gilbert J.A."/>
            <person name="Pupko T."/>
            <person name="Shuman H.A."/>
            <person name="Segal G."/>
        </authorList>
    </citation>
    <scope>NUCLEOTIDE SEQUENCE [LARGE SCALE GENOMIC DNA]</scope>
    <source>
        <strain evidence="8 10">ATCC 49507</strain>
    </source>
</reference>
<dbReference type="Proteomes" id="UP000254230">
    <property type="component" value="Unassembled WGS sequence"/>
</dbReference>
<evidence type="ECO:0000256" key="3">
    <source>
        <dbReference type="PROSITE-ProRule" id="PRU00169"/>
    </source>
</evidence>
<keyword evidence="1" id="KW-0808">Transferase</keyword>
<dbReference type="GO" id="GO:0071111">
    <property type="term" value="F:cyclic-guanylate-specific phosphodiesterase activity"/>
    <property type="evidence" value="ECO:0007669"/>
    <property type="project" value="UniProtKB-EC"/>
</dbReference>
<dbReference type="PROSITE" id="PS50887">
    <property type="entry name" value="GGDEF"/>
    <property type="match status" value="1"/>
</dbReference>
<dbReference type="InterPro" id="IPR035965">
    <property type="entry name" value="PAS-like_dom_sf"/>
</dbReference>
<dbReference type="RefSeq" id="WP_058472487.1">
    <property type="nucleotide sequence ID" value="NZ_CAAAIL010000014.1"/>
</dbReference>
<dbReference type="InterPro" id="IPR011006">
    <property type="entry name" value="CheY-like_superfamily"/>
</dbReference>
<dbReference type="STRING" id="45072.Lqua_0230"/>
<dbReference type="PROSITE" id="PS50883">
    <property type="entry name" value="EAL"/>
    <property type="match status" value="1"/>
</dbReference>
<dbReference type="EC" id="3.1.4.52" evidence="9"/>
<evidence type="ECO:0000256" key="2">
    <source>
        <dbReference type="ARBA" id="ARBA00022777"/>
    </source>
</evidence>
<dbReference type="InterPro" id="IPR029016">
    <property type="entry name" value="GAF-like_dom_sf"/>
</dbReference>
<evidence type="ECO:0000313" key="11">
    <source>
        <dbReference type="Proteomes" id="UP000254230"/>
    </source>
</evidence>
<dbReference type="InterPro" id="IPR003018">
    <property type="entry name" value="GAF"/>
</dbReference>
<dbReference type="SMART" id="SM00448">
    <property type="entry name" value="REC"/>
    <property type="match status" value="1"/>
</dbReference>
<dbReference type="CDD" id="cd01948">
    <property type="entry name" value="EAL"/>
    <property type="match status" value="1"/>
</dbReference>
<dbReference type="PROSITE" id="PS50110">
    <property type="entry name" value="RESPONSE_REGULATORY"/>
    <property type="match status" value="1"/>
</dbReference>
<evidence type="ECO:0000259" key="5">
    <source>
        <dbReference type="PROSITE" id="PS50112"/>
    </source>
</evidence>
<keyword evidence="10" id="KW-1185">Reference proteome</keyword>
<dbReference type="Pfam" id="PF00990">
    <property type="entry name" value="GGDEF"/>
    <property type="match status" value="1"/>
</dbReference>
<gene>
    <name evidence="9" type="primary">gmr_3</name>
    <name evidence="8" type="ORF">Lqua_0230</name>
    <name evidence="9" type="ORF">NCTC12376_00696</name>
</gene>
<dbReference type="Gene3D" id="3.30.70.270">
    <property type="match status" value="1"/>
</dbReference>
<dbReference type="EMBL" id="LNYR01000002">
    <property type="protein sequence ID" value="KTD54723.1"/>
    <property type="molecule type" value="Genomic_DNA"/>
</dbReference>
<name>A0A378KQP5_9GAMM</name>
<dbReference type="InterPro" id="IPR000160">
    <property type="entry name" value="GGDEF_dom"/>
</dbReference>
<dbReference type="AlphaFoldDB" id="A0A378KQP5"/>
<dbReference type="Pfam" id="PF00072">
    <property type="entry name" value="Response_reg"/>
    <property type="match status" value="1"/>
</dbReference>
<dbReference type="InterPro" id="IPR043128">
    <property type="entry name" value="Rev_trsase/Diguanyl_cyclase"/>
</dbReference>
<dbReference type="PANTHER" id="PTHR44757">
    <property type="entry name" value="DIGUANYLATE CYCLASE DGCP"/>
    <property type="match status" value="1"/>
</dbReference>
<dbReference type="NCBIfam" id="TIGR00254">
    <property type="entry name" value="GGDEF"/>
    <property type="match status" value="1"/>
</dbReference>
<dbReference type="CDD" id="cd01949">
    <property type="entry name" value="GGDEF"/>
    <property type="match status" value="1"/>
</dbReference>
<feature type="domain" description="EAL" evidence="6">
    <location>
        <begin position="600"/>
        <end position="850"/>
    </location>
</feature>
<dbReference type="CDD" id="cd00130">
    <property type="entry name" value="PAS"/>
    <property type="match status" value="1"/>
</dbReference>
<dbReference type="InterPro" id="IPR052155">
    <property type="entry name" value="Biofilm_reg_signaling"/>
</dbReference>
<dbReference type="SUPFAM" id="SSF52172">
    <property type="entry name" value="CheY-like"/>
    <property type="match status" value="1"/>
</dbReference>
<dbReference type="Proteomes" id="UP000054639">
    <property type="component" value="Unassembled WGS sequence"/>
</dbReference>
<dbReference type="Pfam" id="PF00563">
    <property type="entry name" value="EAL"/>
    <property type="match status" value="1"/>
</dbReference>
<dbReference type="GO" id="GO:0000160">
    <property type="term" value="P:phosphorelay signal transduction system"/>
    <property type="evidence" value="ECO:0007669"/>
    <property type="project" value="InterPro"/>
</dbReference>
<dbReference type="PROSITE" id="PS50112">
    <property type="entry name" value="PAS"/>
    <property type="match status" value="1"/>
</dbReference>
<dbReference type="InterPro" id="IPR029787">
    <property type="entry name" value="Nucleotide_cyclase"/>
</dbReference>
<dbReference type="InterPro" id="IPR000014">
    <property type="entry name" value="PAS"/>
</dbReference>
<keyword evidence="3" id="KW-0597">Phosphoprotein</keyword>
<evidence type="ECO:0000313" key="8">
    <source>
        <dbReference type="EMBL" id="KTD54723.1"/>
    </source>
</evidence>
<feature type="modified residue" description="4-aspartylphosphate" evidence="3">
    <location>
        <position position="60"/>
    </location>
</feature>